<dbReference type="SUPFAM" id="SSF50998">
    <property type="entry name" value="Quinoprotein alcohol dehydrogenase-like"/>
    <property type="match status" value="1"/>
</dbReference>
<evidence type="ECO:0000313" key="1">
    <source>
        <dbReference type="EMBL" id="SDR50673.1"/>
    </source>
</evidence>
<dbReference type="EMBL" id="FNKX01000002">
    <property type="protein sequence ID" value="SDR50673.1"/>
    <property type="molecule type" value="Genomic_DNA"/>
</dbReference>
<dbReference type="PANTHER" id="PTHR32303">
    <property type="entry name" value="QUINOPROTEIN ALCOHOL DEHYDROGENASE (CYTOCHROME C)"/>
    <property type="match status" value="1"/>
</dbReference>
<protein>
    <submittedName>
        <fullName evidence="1">Polyvinyl alcohol dehydrogenase (Cytochrome)</fullName>
    </submittedName>
</protein>
<dbReference type="Gene3D" id="2.130.10.10">
    <property type="entry name" value="YVTN repeat-like/Quinoprotein amine dehydrogenase"/>
    <property type="match status" value="1"/>
</dbReference>
<dbReference type="STRING" id="157910.SAMN05445850_5110"/>
<dbReference type="InterPro" id="IPR015943">
    <property type="entry name" value="WD40/YVTN_repeat-like_dom_sf"/>
</dbReference>
<proteinExistence type="predicted"/>
<name>A0A1H1JL05_9BURK</name>
<keyword evidence="2" id="KW-1185">Reference proteome</keyword>
<gene>
    <name evidence="1" type="ORF">SAMN05445850_5110</name>
</gene>
<dbReference type="InterPro" id="IPR011047">
    <property type="entry name" value="Quinoprotein_ADH-like_sf"/>
</dbReference>
<organism evidence="1 2">
    <name type="scientific">Paraburkholderia tuberum</name>
    <dbReference type="NCBI Taxonomy" id="157910"/>
    <lineage>
        <taxon>Bacteria</taxon>
        <taxon>Pseudomonadati</taxon>
        <taxon>Pseudomonadota</taxon>
        <taxon>Betaproteobacteria</taxon>
        <taxon>Burkholderiales</taxon>
        <taxon>Burkholderiaceae</taxon>
        <taxon>Paraburkholderia</taxon>
    </lineage>
</organism>
<dbReference type="RefSeq" id="WP_090807906.1">
    <property type="nucleotide sequence ID" value="NZ_FNKX01000002.1"/>
</dbReference>
<evidence type="ECO:0000313" key="2">
    <source>
        <dbReference type="Proteomes" id="UP000199365"/>
    </source>
</evidence>
<reference evidence="2" key="1">
    <citation type="submission" date="2016-10" db="EMBL/GenBank/DDBJ databases">
        <authorList>
            <person name="Varghese N."/>
            <person name="Submissions S."/>
        </authorList>
    </citation>
    <scope>NUCLEOTIDE SEQUENCE [LARGE SCALE GENOMIC DNA]</scope>
    <source>
        <strain evidence="2">DUS833</strain>
    </source>
</reference>
<sequence>MTWTTPDPLGSRAEAAVGVANGVIFECNLDYTNGTMYELDSSNGKVLWSFNSGGACNAGPAIADGVVFWGSGSTSGPGPLKLFAFGL</sequence>
<dbReference type="PANTHER" id="PTHR32303:SF10">
    <property type="entry name" value="OUTER MEMBRANE PROTEIN ASSEMBLY FACTOR BAMB"/>
    <property type="match status" value="1"/>
</dbReference>
<dbReference type="AlphaFoldDB" id="A0A1H1JL05"/>
<accession>A0A1H1JL05</accession>
<dbReference type="Proteomes" id="UP000199365">
    <property type="component" value="Unassembled WGS sequence"/>
</dbReference>